<dbReference type="eggNOG" id="KOG3009">
    <property type="taxonomic scope" value="Eukaryota"/>
</dbReference>
<keyword evidence="5" id="KW-0326">Glycosidase</keyword>
<keyword evidence="1" id="KW-0479">Metal-binding</keyword>
<dbReference type="PANTHER" id="PTHR42909">
    <property type="entry name" value="ZGC:136858"/>
    <property type="match status" value="1"/>
</dbReference>
<dbReference type="GeneID" id="14909525"/>
<protein>
    <submittedName>
        <fullName evidence="6">Indigoidine synthase a family protein, putative</fullName>
    </submittedName>
</protein>
<dbReference type="STRING" id="857967.G0QN58"/>
<dbReference type="SUPFAM" id="SSF110581">
    <property type="entry name" value="Indigoidine synthase A-like"/>
    <property type="match status" value="1"/>
</dbReference>
<dbReference type="EMBL" id="GL983465">
    <property type="protein sequence ID" value="EGR33347.1"/>
    <property type="molecule type" value="Genomic_DNA"/>
</dbReference>
<dbReference type="GO" id="GO:0005737">
    <property type="term" value="C:cytoplasm"/>
    <property type="evidence" value="ECO:0007669"/>
    <property type="project" value="TreeGrafter"/>
</dbReference>
<dbReference type="InterPro" id="IPR007342">
    <property type="entry name" value="PsuG"/>
</dbReference>
<organism evidence="6 7">
    <name type="scientific">Ichthyophthirius multifiliis</name>
    <name type="common">White spot disease agent</name>
    <name type="synonym">Ich</name>
    <dbReference type="NCBI Taxonomy" id="5932"/>
    <lineage>
        <taxon>Eukaryota</taxon>
        <taxon>Sar</taxon>
        <taxon>Alveolata</taxon>
        <taxon>Ciliophora</taxon>
        <taxon>Intramacronucleata</taxon>
        <taxon>Oligohymenophorea</taxon>
        <taxon>Hymenostomatida</taxon>
        <taxon>Ophryoglenina</taxon>
        <taxon>Ichthyophthirius</taxon>
    </lineage>
</organism>
<accession>G0QN58</accession>
<dbReference type="InterPro" id="IPR022830">
    <property type="entry name" value="Indigdn_synthA-like"/>
</dbReference>
<gene>
    <name evidence="6" type="ORF">IMG5_055570</name>
</gene>
<dbReference type="GO" id="GO:0016798">
    <property type="term" value="F:hydrolase activity, acting on glycosyl bonds"/>
    <property type="evidence" value="ECO:0007669"/>
    <property type="project" value="UniProtKB-KW"/>
</dbReference>
<evidence type="ECO:0000256" key="2">
    <source>
        <dbReference type="ARBA" id="ARBA00022801"/>
    </source>
</evidence>
<evidence type="ECO:0000256" key="5">
    <source>
        <dbReference type="ARBA" id="ARBA00023295"/>
    </source>
</evidence>
<dbReference type="Gene3D" id="3.40.1790.10">
    <property type="entry name" value="Indigoidine synthase domain"/>
    <property type="match status" value="1"/>
</dbReference>
<dbReference type="HAMAP" id="MF_01876">
    <property type="entry name" value="PsiMP_glycosidase"/>
    <property type="match status" value="1"/>
</dbReference>
<dbReference type="Proteomes" id="UP000008983">
    <property type="component" value="Unassembled WGS sequence"/>
</dbReference>
<dbReference type="GO" id="GO:0046872">
    <property type="term" value="F:metal ion binding"/>
    <property type="evidence" value="ECO:0007669"/>
    <property type="project" value="UniProtKB-KW"/>
</dbReference>
<keyword evidence="4" id="KW-0456">Lyase</keyword>
<keyword evidence="7" id="KW-1185">Reference proteome</keyword>
<dbReference type="OMA" id="GVHREWT"/>
<dbReference type="InParanoid" id="G0QN58"/>
<dbReference type="GO" id="GO:0004730">
    <property type="term" value="F:pseudouridylate synthase activity"/>
    <property type="evidence" value="ECO:0007669"/>
    <property type="project" value="InterPro"/>
</dbReference>
<dbReference type="PANTHER" id="PTHR42909:SF1">
    <property type="entry name" value="CARBOHYDRATE KINASE PFKB DOMAIN-CONTAINING PROTEIN"/>
    <property type="match status" value="1"/>
</dbReference>
<dbReference type="RefSeq" id="XP_004037333.1">
    <property type="nucleotide sequence ID" value="XM_004037285.1"/>
</dbReference>
<reference evidence="6 7" key="1">
    <citation type="submission" date="2011-07" db="EMBL/GenBank/DDBJ databases">
        <authorList>
            <person name="Coyne R."/>
            <person name="Brami D."/>
            <person name="Johnson J."/>
            <person name="Hostetler J."/>
            <person name="Hannick L."/>
            <person name="Clark T."/>
            <person name="Cassidy-Hanley D."/>
            <person name="Inman J."/>
        </authorList>
    </citation>
    <scope>NUCLEOTIDE SEQUENCE [LARGE SCALE GENOMIC DNA]</scope>
    <source>
        <strain evidence="6 7">G5</strain>
    </source>
</reference>
<name>G0QN58_ICHMU</name>
<dbReference type="AlphaFoldDB" id="G0QN58"/>
<keyword evidence="3" id="KW-0464">Manganese</keyword>
<keyword evidence="2" id="KW-0378">Hydrolase</keyword>
<dbReference type="Pfam" id="PF04227">
    <property type="entry name" value="Indigoidine_A"/>
    <property type="match status" value="1"/>
</dbReference>
<sequence length="312" mass="33759">MNTTLPLDIAPHIKEAIQQGGPVVALESTIITHGMEYPTNVQTALQVEQQVRLGGGIPATIAIISGRIKVGVCHEEIEYLGKEGQKCKKCSRRDLSDCLIKKQNGSTTVSATMICANLAGIKIFVTGGIGGVHRGAETTFDISTDLIELGQTQVVVVSSGAKSILDIPKTLEYLETQGVPVVGYKTDKFPEFFISDSGFYNSTKCDSDKEIAELIYMQFNCLNLQNGILVTVPIPQEQEADGQKIKNAVDQALKEAKDQQIGGSKITPYLLKRINEITEGHSSNSNIALIKNNAFIGGKIAKELALIQKKKQ</sequence>
<dbReference type="OrthoDB" id="198885at2759"/>
<evidence type="ECO:0000256" key="4">
    <source>
        <dbReference type="ARBA" id="ARBA00023239"/>
    </source>
</evidence>
<proteinExistence type="inferred from homology"/>
<evidence type="ECO:0000256" key="3">
    <source>
        <dbReference type="ARBA" id="ARBA00023211"/>
    </source>
</evidence>
<evidence type="ECO:0000313" key="7">
    <source>
        <dbReference type="Proteomes" id="UP000008983"/>
    </source>
</evidence>
<evidence type="ECO:0000313" key="6">
    <source>
        <dbReference type="EMBL" id="EGR33347.1"/>
    </source>
</evidence>
<evidence type="ECO:0000256" key="1">
    <source>
        <dbReference type="ARBA" id="ARBA00022723"/>
    </source>
</evidence>